<evidence type="ECO:0000256" key="2">
    <source>
        <dbReference type="ARBA" id="ARBA00005424"/>
    </source>
</evidence>
<reference evidence="6 7" key="1">
    <citation type="submission" date="2019-01" db="EMBL/GenBank/DDBJ databases">
        <authorList>
            <person name="Alioto T."/>
            <person name="Alioto T."/>
        </authorList>
    </citation>
    <scope>NUCLEOTIDE SEQUENCE [LARGE SCALE GENOMIC DNA]</scope>
</reference>
<evidence type="ECO:0000256" key="4">
    <source>
        <dbReference type="ARBA" id="ARBA00022552"/>
    </source>
</evidence>
<dbReference type="Proteomes" id="UP000386466">
    <property type="component" value="Unassembled WGS sequence"/>
</dbReference>
<evidence type="ECO:0000313" key="7">
    <source>
        <dbReference type="Proteomes" id="UP000386466"/>
    </source>
</evidence>
<comment type="subcellular location">
    <subcellularLocation>
        <location evidence="1">Nucleus</location>
        <location evidence="1">Nucleolus</location>
    </subcellularLocation>
</comment>
<evidence type="ECO:0000256" key="5">
    <source>
        <dbReference type="ARBA" id="ARBA00023242"/>
    </source>
</evidence>
<dbReference type="AlphaFoldDB" id="A0A485PI74"/>
<accession>A0A485PI74</accession>
<dbReference type="EMBL" id="CAAGRJ010037234">
    <property type="protein sequence ID" value="VFV45320.1"/>
    <property type="molecule type" value="Genomic_DNA"/>
</dbReference>
<dbReference type="Pfam" id="PF01201">
    <property type="entry name" value="Ribosomal_S8e"/>
    <property type="match status" value="1"/>
</dbReference>
<organism evidence="6 7">
    <name type="scientific">Lynx pardinus</name>
    <name type="common">Iberian lynx</name>
    <name type="synonym">Felis pardina</name>
    <dbReference type="NCBI Taxonomy" id="191816"/>
    <lineage>
        <taxon>Eukaryota</taxon>
        <taxon>Metazoa</taxon>
        <taxon>Chordata</taxon>
        <taxon>Craniata</taxon>
        <taxon>Vertebrata</taxon>
        <taxon>Euteleostomi</taxon>
        <taxon>Mammalia</taxon>
        <taxon>Eutheria</taxon>
        <taxon>Laurasiatheria</taxon>
        <taxon>Carnivora</taxon>
        <taxon>Feliformia</taxon>
        <taxon>Felidae</taxon>
        <taxon>Felinae</taxon>
        <taxon>Lynx</taxon>
    </lineage>
</organism>
<comment type="similarity">
    <text evidence="2">Belongs to the eukaryotic ribosomal protein eS8 family. Ribosome biogenesis protein NSA2 subfamily.</text>
</comment>
<evidence type="ECO:0000256" key="3">
    <source>
        <dbReference type="ARBA" id="ARBA00022517"/>
    </source>
</evidence>
<keyword evidence="4" id="KW-0698">rRNA processing</keyword>
<dbReference type="InterPro" id="IPR022309">
    <property type="entry name" value="Ribosomal_Se8/biogenesis_NSA2"/>
</dbReference>
<feature type="non-terminal residue" evidence="6">
    <location>
        <position position="49"/>
    </location>
</feature>
<dbReference type="GO" id="GO:0006364">
    <property type="term" value="P:rRNA processing"/>
    <property type="evidence" value="ECO:0007669"/>
    <property type="project" value="UniProtKB-KW"/>
</dbReference>
<keyword evidence="3" id="KW-0690">Ribosome biogenesis</keyword>
<evidence type="ECO:0000313" key="6">
    <source>
        <dbReference type="EMBL" id="VFV45320.1"/>
    </source>
</evidence>
<dbReference type="PANTHER" id="PTHR12642">
    <property type="entry name" value="RIBOSOME BIOGENESIS PROTEIN NSA2 HOMOLOG"/>
    <property type="match status" value="1"/>
</dbReference>
<protein>
    <submittedName>
        <fullName evidence="6">Uncharacterized protein</fullName>
    </submittedName>
</protein>
<dbReference type="GO" id="GO:0005730">
    <property type="term" value="C:nucleolus"/>
    <property type="evidence" value="ECO:0007669"/>
    <property type="project" value="UniProtKB-SubCell"/>
</dbReference>
<feature type="non-terminal residue" evidence="6">
    <location>
        <position position="1"/>
    </location>
</feature>
<evidence type="ECO:0000256" key="1">
    <source>
        <dbReference type="ARBA" id="ARBA00004604"/>
    </source>
</evidence>
<dbReference type="Gene3D" id="2.40.10.310">
    <property type="match status" value="1"/>
</dbReference>
<dbReference type="InterPro" id="IPR039411">
    <property type="entry name" value="NSA2_fam"/>
</dbReference>
<proteinExistence type="inferred from homology"/>
<keyword evidence="7" id="KW-1185">Reference proteome</keyword>
<name>A0A485PI74_LYNPA</name>
<sequence>PVTEVNVSELDIVTQGSKVLWGKYAWVANSPENDGCINAVLLGQPQFHA</sequence>
<gene>
    <name evidence="6" type="ORF">LYPA_23C022668</name>
</gene>
<keyword evidence="5" id="KW-0539">Nucleus</keyword>